<sequence>MNPNVDFYFSKAQKWQEIISTSFAESGIWYLRLY</sequence>
<dbReference type="AlphaFoldDB" id="A0A2P8HJ92"/>
<comment type="caution">
    <text evidence="1">The sequence shown here is derived from an EMBL/GenBank/DDBJ whole genome shotgun (WGS) entry which is preliminary data.</text>
</comment>
<accession>A0A2P8HJ92</accession>
<proteinExistence type="predicted"/>
<reference evidence="1 2" key="1">
    <citation type="submission" date="2018-03" db="EMBL/GenBank/DDBJ databases">
        <title>Genomic Encyclopedia of Archaeal and Bacterial Type Strains, Phase II (KMG-II): from individual species to whole genera.</title>
        <authorList>
            <person name="Goeker M."/>
        </authorList>
    </citation>
    <scope>NUCLEOTIDE SEQUENCE [LARGE SCALE GENOMIC DNA]</scope>
    <source>
        <strain evidence="1 2">DSM 24859</strain>
    </source>
</reference>
<name>A0A2P8HJ92_CHINA</name>
<evidence type="ECO:0000313" key="1">
    <source>
        <dbReference type="EMBL" id="PSL46275.1"/>
    </source>
</evidence>
<evidence type="ECO:0000313" key="2">
    <source>
        <dbReference type="Proteomes" id="UP000240971"/>
    </source>
</evidence>
<dbReference type="EMBL" id="PYAW01000003">
    <property type="protein sequence ID" value="PSL46275.1"/>
    <property type="molecule type" value="Genomic_DNA"/>
</dbReference>
<keyword evidence="2" id="KW-1185">Reference proteome</keyword>
<dbReference type="Proteomes" id="UP000240971">
    <property type="component" value="Unassembled WGS sequence"/>
</dbReference>
<gene>
    <name evidence="1" type="ORF">CLV51_103252</name>
</gene>
<protein>
    <submittedName>
        <fullName evidence="1">Uncharacterized protein</fullName>
    </submittedName>
</protein>
<organism evidence="1 2">
    <name type="scientific">Chitinophaga niastensis</name>
    <dbReference type="NCBI Taxonomy" id="536980"/>
    <lineage>
        <taxon>Bacteria</taxon>
        <taxon>Pseudomonadati</taxon>
        <taxon>Bacteroidota</taxon>
        <taxon>Chitinophagia</taxon>
        <taxon>Chitinophagales</taxon>
        <taxon>Chitinophagaceae</taxon>
        <taxon>Chitinophaga</taxon>
    </lineage>
</organism>